<dbReference type="InParanoid" id="A0A067MK13"/>
<gene>
    <name evidence="1" type="ORF">BOTBODRAFT_34816</name>
</gene>
<evidence type="ECO:0000313" key="1">
    <source>
        <dbReference type="EMBL" id="KDQ12217.1"/>
    </source>
</evidence>
<dbReference type="EMBL" id="KL198052">
    <property type="protein sequence ID" value="KDQ12217.1"/>
    <property type="molecule type" value="Genomic_DNA"/>
</dbReference>
<accession>A0A067MK13</accession>
<sequence length="276" mass="30612">MERFCGSLLPAIKSRKHPFSSLNHRVRDVAQLSQLKLIYSLTEELDLSERREDESAGTQYGGYPGYIMLSPRERSVQLDTVTRTRIASYIEISYGLSKSAALKCVPAAIEQWGRFRQPDGGDTIRGRDVVRQSEGSATRNASAIKFTALVKSTTKRARNRKPIFEAGVFYGEVSRFFALPITTSFSAAASPSPPPGATHLLLALVSPFKLESQNRLGMPFYRDTPSSMLAPKVIDISTIECLVGRVKDRGQWAVVDRHSGIVGNVEVIRHNEHEDS</sequence>
<proteinExistence type="predicted"/>
<evidence type="ECO:0000313" key="2">
    <source>
        <dbReference type="Proteomes" id="UP000027195"/>
    </source>
</evidence>
<reference evidence="2" key="1">
    <citation type="journal article" date="2014" name="Proc. Natl. Acad. Sci. U.S.A.">
        <title>Extensive sampling of basidiomycete genomes demonstrates inadequacy of the white-rot/brown-rot paradigm for wood decay fungi.</title>
        <authorList>
            <person name="Riley R."/>
            <person name="Salamov A.A."/>
            <person name="Brown D.W."/>
            <person name="Nagy L.G."/>
            <person name="Floudas D."/>
            <person name="Held B.W."/>
            <person name="Levasseur A."/>
            <person name="Lombard V."/>
            <person name="Morin E."/>
            <person name="Otillar R."/>
            <person name="Lindquist E.A."/>
            <person name="Sun H."/>
            <person name="LaButti K.M."/>
            <person name="Schmutz J."/>
            <person name="Jabbour D."/>
            <person name="Luo H."/>
            <person name="Baker S.E."/>
            <person name="Pisabarro A.G."/>
            <person name="Walton J.D."/>
            <person name="Blanchette R.A."/>
            <person name="Henrissat B."/>
            <person name="Martin F."/>
            <person name="Cullen D."/>
            <person name="Hibbett D.S."/>
            <person name="Grigoriev I.V."/>
        </authorList>
    </citation>
    <scope>NUCLEOTIDE SEQUENCE [LARGE SCALE GENOMIC DNA]</scope>
    <source>
        <strain evidence="2">FD-172 SS1</strain>
    </source>
</reference>
<organism evidence="1 2">
    <name type="scientific">Botryobasidium botryosum (strain FD-172 SS1)</name>
    <dbReference type="NCBI Taxonomy" id="930990"/>
    <lineage>
        <taxon>Eukaryota</taxon>
        <taxon>Fungi</taxon>
        <taxon>Dikarya</taxon>
        <taxon>Basidiomycota</taxon>
        <taxon>Agaricomycotina</taxon>
        <taxon>Agaricomycetes</taxon>
        <taxon>Cantharellales</taxon>
        <taxon>Botryobasidiaceae</taxon>
        <taxon>Botryobasidium</taxon>
    </lineage>
</organism>
<dbReference type="Proteomes" id="UP000027195">
    <property type="component" value="Unassembled WGS sequence"/>
</dbReference>
<dbReference type="OrthoDB" id="6613063at2759"/>
<keyword evidence="2" id="KW-1185">Reference proteome</keyword>
<dbReference type="AlphaFoldDB" id="A0A067MK13"/>
<dbReference type="HOGENOM" id="CLU_032165_0_1_1"/>
<name>A0A067MK13_BOTB1</name>
<protein>
    <submittedName>
        <fullName evidence="1">Uncharacterized protein</fullName>
    </submittedName>
</protein>